<dbReference type="Pfam" id="PF01261">
    <property type="entry name" value="AP_endonuc_2"/>
    <property type="match status" value="1"/>
</dbReference>
<dbReference type="InterPro" id="IPR036237">
    <property type="entry name" value="Xyl_isomerase-like_sf"/>
</dbReference>
<dbReference type="GO" id="GO:0003906">
    <property type="term" value="F:DNA-(apurinic or apyrimidinic site) endonuclease activity"/>
    <property type="evidence" value="ECO:0007669"/>
    <property type="project" value="TreeGrafter"/>
</dbReference>
<organism evidence="3 4">
    <name type="scientific">candidate division MSBL1 archaeon SCGC-AAA259E19</name>
    <dbReference type="NCBI Taxonomy" id="1698264"/>
    <lineage>
        <taxon>Archaea</taxon>
        <taxon>Methanobacteriati</taxon>
        <taxon>Methanobacteriota</taxon>
        <taxon>candidate division MSBL1</taxon>
    </lineage>
</organism>
<evidence type="ECO:0000313" key="3">
    <source>
        <dbReference type="EMBL" id="KXA92895.1"/>
    </source>
</evidence>
<name>A0A133UFD0_9EURY</name>
<dbReference type="EMBL" id="LHXO01000130">
    <property type="protein sequence ID" value="KXA92895.1"/>
    <property type="molecule type" value="Genomic_DNA"/>
</dbReference>
<dbReference type="InterPro" id="IPR001719">
    <property type="entry name" value="AP_endonuc_2"/>
</dbReference>
<dbReference type="GO" id="GO:0003677">
    <property type="term" value="F:DNA binding"/>
    <property type="evidence" value="ECO:0007669"/>
    <property type="project" value="InterPro"/>
</dbReference>
<evidence type="ECO:0000256" key="1">
    <source>
        <dbReference type="SAM" id="MobiDB-lite"/>
    </source>
</evidence>
<accession>A0A133UFD0</accession>
<comment type="caution">
    <text evidence="3">The sequence shown here is derived from an EMBL/GenBank/DDBJ whole genome shotgun (WGS) entry which is preliminary data.</text>
</comment>
<dbReference type="SMART" id="SM00518">
    <property type="entry name" value="AP2Ec"/>
    <property type="match status" value="1"/>
</dbReference>
<dbReference type="Gene3D" id="3.20.20.150">
    <property type="entry name" value="Divalent-metal-dependent TIM barrel enzymes"/>
    <property type="match status" value="1"/>
</dbReference>
<dbReference type="AlphaFoldDB" id="A0A133UFD0"/>
<protein>
    <recommendedName>
        <fullName evidence="2">Xylose isomerase-like TIM barrel domain-containing protein</fullName>
    </recommendedName>
</protein>
<sequence length="282" mass="31543">MADRIRLGPAGNPQEYSGSSPGAPEFISGEELSAYEYQGTRGVRISEENAEKLGENAEQYGVWTTIHGQYWINFASQDEETREKSKERLFKAARIGSLMNARQVVFHPAYYSDRSEGEALELTIEGVSEVVERLKDEGIEILVGPETTGKRTQLGSLEEIIRICQEVPRTAPTVDFAHIHARNNGALEEKKDYLGVFEQIEEGLGADVVKNLHAHFTEVKYTEKGEDKHLTYGSESSPPFRPLAEVIVENGYTPIIISESPILDKDALKFKEILEDAGYEDF</sequence>
<dbReference type="SUPFAM" id="SSF51658">
    <property type="entry name" value="Xylose isomerase-like"/>
    <property type="match status" value="1"/>
</dbReference>
<evidence type="ECO:0000259" key="2">
    <source>
        <dbReference type="Pfam" id="PF01261"/>
    </source>
</evidence>
<dbReference type="GO" id="GO:0008081">
    <property type="term" value="F:phosphoric diester hydrolase activity"/>
    <property type="evidence" value="ECO:0007669"/>
    <property type="project" value="TreeGrafter"/>
</dbReference>
<dbReference type="GO" id="GO:0006284">
    <property type="term" value="P:base-excision repair"/>
    <property type="evidence" value="ECO:0007669"/>
    <property type="project" value="TreeGrafter"/>
</dbReference>
<dbReference type="PANTHER" id="PTHR21445:SF0">
    <property type="entry name" value="APURINIC-APYRIMIDINIC ENDONUCLEASE"/>
    <property type="match status" value="1"/>
</dbReference>
<dbReference type="PANTHER" id="PTHR21445">
    <property type="entry name" value="ENDONUCLEASE IV ENDODEOXYRIBONUCLEASE IV"/>
    <property type="match status" value="1"/>
</dbReference>
<keyword evidence="4" id="KW-1185">Reference proteome</keyword>
<dbReference type="InterPro" id="IPR013022">
    <property type="entry name" value="Xyl_isomerase-like_TIM-brl"/>
</dbReference>
<feature type="domain" description="Xylose isomerase-like TIM barrel" evidence="2">
    <location>
        <begin position="41"/>
        <end position="261"/>
    </location>
</feature>
<reference evidence="3 4" key="1">
    <citation type="journal article" date="2016" name="Sci. Rep.">
        <title>Metabolic traits of an uncultured archaeal lineage -MSBL1- from brine pools of the Red Sea.</title>
        <authorList>
            <person name="Mwirichia R."/>
            <person name="Alam I."/>
            <person name="Rashid M."/>
            <person name="Vinu M."/>
            <person name="Ba-Alawi W."/>
            <person name="Anthony Kamau A."/>
            <person name="Kamanda Ngugi D."/>
            <person name="Goker M."/>
            <person name="Klenk H.P."/>
            <person name="Bajic V."/>
            <person name="Stingl U."/>
        </authorList>
    </citation>
    <scope>NUCLEOTIDE SEQUENCE [LARGE SCALE GENOMIC DNA]</scope>
    <source>
        <strain evidence="3">SCGC-AAA259E19</strain>
    </source>
</reference>
<dbReference type="GO" id="GO:0008270">
    <property type="term" value="F:zinc ion binding"/>
    <property type="evidence" value="ECO:0007669"/>
    <property type="project" value="InterPro"/>
</dbReference>
<gene>
    <name evidence="3" type="ORF">AKJ65_06900</name>
</gene>
<feature type="region of interest" description="Disordered" evidence="1">
    <location>
        <begin position="1"/>
        <end position="25"/>
    </location>
</feature>
<proteinExistence type="predicted"/>
<dbReference type="Proteomes" id="UP000070284">
    <property type="component" value="Unassembled WGS sequence"/>
</dbReference>
<evidence type="ECO:0000313" key="4">
    <source>
        <dbReference type="Proteomes" id="UP000070284"/>
    </source>
</evidence>